<dbReference type="EMBL" id="AMFJ01028831">
    <property type="protein sequence ID" value="EKD44562.1"/>
    <property type="molecule type" value="Genomic_DNA"/>
</dbReference>
<gene>
    <name evidence="1" type="ORF">ACD_71C00100G0001</name>
</gene>
<organism evidence="1">
    <name type="scientific">uncultured bacterium</name>
    <name type="common">gcode 4</name>
    <dbReference type="NCBI Taxonomy" id="1234023"/>
    <lineage>
        <taxon>Bacteria</taxon>
        <taxon>environmental samples</taxon>
    </lineage>
</organism>
<name>K1Z4X0_9BACT</name>
<evidence type="ECO:0000313" key="1">
    <source>
        <dbReference type="EMBL" id="EKD44562.1"/>
    </source>
</evidence>
<comment type="caution">
    <text evidence="1">The sequence shown here is derived from an EMBL/GenBank/DDBJ whole genome shotgun (WGS) entry which is preliminary data.</text>
</comment>
<accession>K1Z4X0</accession>
<dbReference type="AlphaFoldDB" id="K1Z4X0"/>
<reference evidence="1" key="1">
    <citation type="journal article" date="2012" name="Science">
        <title>Fermentation, hydrogen, and sulfur metabolism in multiple uncultivated bacterial phyla.</title>
        <authorList>
            <person name="Wrighton K.C."/>
            <person name="Thomas B.C."/>
            <person name="Sharon I."/>
            <person name="Miller C.S."/>
            <person name="Castelle C.J."/>
            <person name="VerBerkmoes N.C."/>
            <person name="Wilkins M.J."/>
            <person name="Hettich R.L."/>
            <person name="Lipton M.S."/>
            <person name="Williams K.H."/>
            <person name="Long P.E."/>
            <person name="Banfield J.F."/>
        </authorList>
    </citation>
    <scope>NUCLEOTIDE SEQUENCE [LARGE SCALE GENOMIC DNA]</scope>
</reference>
<protein>
    <submittedName>
        <fullName evidence="1">Uncharacterized protein</fullName>
    </submittedName>
</protein>
<feature type="non-terminal residue" evidence="1">
    <location>
        <position position="89"/>
    </location>
</feature>
<sequence>MVDWTYSVSYYSPSNLTKHLHIPTCKKPHLSPSGEIFFDLWMTREILPELMSRLLSWIDDGKMGKDPLDMVANDGIVGATKDERFDIGI</sequence>
<proteinExistence type="predicted"/>